<proteinExistence type="predicted"/>
<evidence type="ECO:0000256" key="1">
    <source>
        <dbReference type="SAM" id="Phobius"/>
    </source>
</evidence>
<dbReference type="Pfam" id="PF05729">
    <property type="entry name" value="NACHT"/>
    <property type="match status" value="1"/>
</dbReference>
<sequence>MTANLAAVAINVATSSSGVWPMPFELIHRYPFWCSGALTLAAVLLGVGLVWVQRSTDAGNVGSDAAGPVVRGDGGAIDYFGPHAERSHRTPLEQVRRLPPAARDFIGRDAVIAEVQDLLRNHAMVNIYGLPGTGKTTLAVEIASRLGAERHDCQIYFDMSRSDIEACLGNALTWLGVQQSELPPGVIARADDYRMLLGKYRPLVLIDNATPSPDLPFLLPSQPDAVVIITSWAPMTGLPGLRIVGLTQMNADESVELLARVAGRRDTPDDPAIRAVADLNGHLPLALRISAGMISERPDWSWSDIARKLTDESGGVRTEVLTSGLESVHRTFHAAYRSLEPTDAATFRLMALTPAPTSSMGLVLAALSADQRAAEDAFDRLAARHLVRKDGDRCHMHALLWSWVRELQPKTNDPQLGLARKRITSWALHTLNTTYVTWLKQTSSRVPLLGHLDHLDLVLKDLYIENRIAVAGDTTDPRDLFSGRQKTLIVGPGGSGKTTIVNHLCLTAAIARGVDPQAILPLVLFARDIRPGDQVENIQTLLLRGLRERADIDIPNDALDIALKKGNVGLAIDGLDEIGLDELRFAFLRQLHQFTADHPDIAVLITSRPHAKLKALLPDFTYAEVPSWSQVQCSEYMDRLARTTPMSTHRIIASQDVRFLPGLREMIGDPLALQLAGVHLGPLESLAGMMESFVNSVLIQREAGRQRRGSGSREDIRRALEVVAFTMQSSTTERTSLSASRLLDIIYPVMMVRGDRAETASIFRLFSERSGLFGEVGGDGLDARFAFTHTAFREYLAASYLSGRYLQGHGDASSIVRIFAQHADDPSWLSVLTATCDLGMTRYGPNFTARLLEAAHELAEPDVVVAIHNAQRARA</sequence>
<dbReference type="EMBL" id="JADOUF010000001">
    <property type="protein sequence ID" value="MBG6136116.1"/>
    <property type="molecule type" value="Genomic_DNA"/>
</dbReference>
<protein>
    <submittedName>
        <fullName evidence="3">Cdc6-like AAA superfamily ATPase</fullName>
    </submittedName>
</protein>
<gene>
    <name evidence="3" type="ORF">IW245_002310</name>
</gene>
<dbReference type="InterPro" id="IPR003593">
    <property type="entry name" value="AAA+_ATPase"/>
</dbReference>
<keyword evidence="1" id="KW-1133">Transmembrane helix</keyword>
<dbReference type="SMART" id="SM00382">
    <property type="entry name" value="AAA"/>
    <property type="match status" value="2"/>
</dbReference>
<name>A0A8J7KK09_9ACTN</name>
<dbReference type="PROSITE" id="PS50837">
    <property type="entry name" value="NACHT"/>
    <property type="match status" value="1"/>
</dbReference>
<dbReference type="PRINTS" id="PR00364">
    <property type="entry name" value="DISEASERSIST"/>
</dbReference>
<comment type="caution">
    <text evidence="3">The sequence shown here is derived from an EMBL/GenBank/DDBJ whole genome shotgun (WGS) entry which is preliminary data.</text>
</comment>
<dbReference type="SUPFAM" id="SSF52540">
    <property type="entry name" value="P-loop containing nucleoside triphosphate hydrolases"/>
    <property type="match status" value="2"/>
</dbReference>
<accession>A0A8J7KK09</accession>
<dbReference type="PANTHER" id="PTHR47691:SF3">
    <property type="entry name" value="HTH-TYPE TRANSCRIPTIONAL REGULATOR RV0890C-RELATED"/>
    <property type="match status" value="1"/>
</dbReference>
<dbReference type="GO" id="GO:0043531">
    <property type="term" value="F:ADP binding"/>
    <property type="evidence" value="ECO:0007669"/>
    <property type="project" value="InterPro"/>
</dbReference>
<dbReference type="InterPro" id="IPR007111">
    <property type="entry name" value="NACHT_NTPase"/>
</dbReference>
<dbReference type="RefSeq" id="WP_197003143.1">
    <property type="nucleotide sequence ID" value="NZ_BONS01000001.1"/>
</dbReference>
<dbReference type="Proteomes" id="UP000622552">
    <property type="component" value="Unassembled WGS sequence"/>
</dbReference>
<dbReference type="InterPro" id="IPR027417">
    <property type="entry name" value="P-loop_NTPase"/>
</dbReference>
<dbReference type="AlphaFoldDB" id="A0A8J7KK09"/>
<evidence type="ECO:0000313" key="3">
    <source>
        <dbReference type="EMBL" id="MBG6136116.1"/>
    </source>
</evidence>
<keyword evidence="1" id="KW-0812">Transmembrane</keyword>
<dbReference type="PANTHER" id="PTHR47691">
    <property type="entry name" value="REGULATOR-RELATED"/>
    <property type="match status" value="1"/>
</dbReference>
<organism evidence="3 4">
    <name type="scientific">Longispora fulva</name>
    <dbReference type="NCBI Taxonomy" id="619741"/>
    <lineage>
        <taxon>Bacteria</taxon>
        <taxon>Bacillati</taxon>
        <taxon>Actinomycetota</taxon>
        <taxon>Actinomycetes</taxon>
        <taxon>Micromonosporales</taxon>
        <taxon>Micromonosporaceae</taxon>
        <taxon>Longispora</taxon>
    </lineage>
</organism>
<evidence type="ECO:0000313" key="4">
    <source>
        <dbReference type="Proteomes" id="UP000622552"/>
    </source>
</evidence>
<dbReference type="Gene3D" id="3.40.50.300">
    <property type="entry name" value="P-loop containing nucleotide triphosphate hydrolases"/>
    <property type="match status" value="2"/>
</dbReference>
<keyword evidence="4" id="KW-1185">Reference proteome</keyword>
<reference evidence="3" key="1">
    <citation type="submission" date="2020-11" db="EMBL/GenBank/DDBJ databases">
        <title>Sequencing the genomes of 1000 actinobacteria strains.</title>
        <authorList>
            <person name="Klenk H.-P."/>
        </authorList>
    </citation>
    <scope>NUCLEOTIDE SEQUENCE</scope>
    <source>
        <strain evidence="3">DSM 45356</strain>
    </source>
</reference>
<keyword evidence="1" id="KW-0472">Membrane</keyword>
<evidence type="ECO:0000259" key="2">
    <source>
        <dbReference type="PROSITE" id="PS50837"/>
    </source>
</evidence>
<feature type="domain" description="NACHT" evidence="2">
    <location>
        <begin position="485"/>
        <end position="613"/>
    </location>
</feature>
<feature type="transmembrane region" description="Helical" evidence="1">
    <location>
        <begin position="30"/>
        <end position="52"/>
    </location>
</feature>